<organism evidence="2 3">
    <name type="scientific">Sphingomicrobium clamense</name>
    <dbReference type="NCBI Taxonomy" id="2851013"/>
    <lineage>
        <taxon>Bacteria</taxon>
        <taxon>Pseudomonadati</taxon>
        <taxon>Pseudomonadota</taxon>
        <taxon>Alphaproteobacteria</taxon>
        <taxon>Sphingomonadales</taxon>
        <taxon>Sphingomonadaceae</taxon>
        <taxon>Sphingomicrobium</taxon>
    </lineage>
</organism>
<gene>
    <name evidence="2" type="ORF">KTQ36_06205</name>
</gene>
<keyword evidence="3" id="KW-1185">Reference proteome</keyword>
<evidence type="ECO:0000256" key="1">
    <source>
        <dbReference type="SAM" id="Phobius"/>
    </source>
</evidence>
<reference evidence="2 3" key="1">
    <citation type="submission" date="2021-07" db="EMBL/GenBank/DDBJ databases">
        <title>The draft genome sequence of Sphingomicrobium sp. B8.</title>
        <authorList>
            <person name="Mu L."/>
        </authorList>
    </citation>
    <scope>NUCLEOTIDE SEQUENCE [LARGE SCALE GENOMIC DNA]</scope>
    <source>
        <strain evidence="2 3">B8</strain>
    </source>
</reference>
<keyword evidence="1" id="KW-1133">Transmembrane helix</keyword>
<dbReference type="Proteomes" id="UP000698028">
    <property type="component" value="Unassembled WGS sequence"/>
</dbReference>
<evidence type="ECO:0008006" key="4">
    <source>
        <dbReference type="Google" id="ProtNLM"/>
    </source>
</evidence>
<keyword evidence="1" id="KW-0472">Membrane</keyword>
<dbReference type="EMBL" id="JAHVAH010000001">
    <property type="protein sequence ID" value="MBW0144888.1"/>
    <property type="molecule type" value="Genomic_DNA"/>
</dbReference>
<accession>A0ABS6V5S6</accession>
<proteinExistence type="predicted"/>
<protein>
    <recommendedName>
        <fullName evidence="4">Transmembrane protein (PGPGW)</fullName>
    </recommendedName>
</protein>
<evidence type="ECO:0000313" key="2">
    <source>
        <dbReference type="EMBL" id="MBW0144888.1"/>
    </source>
</evidence>
<dbReference type="RefSeq" id="WP_218632840.1">
    <property type="nucleotide sequence ID" value="NZ_JAHVAH010000001.1"/>
</dbReference>
<evidence type="ECO:0000313" key="3">
    <source>
        <dbReference type="Proteomes" id="UP000698028"/>
    </source>
</evidence>
<keyword evidence="1" id="KW-0812">Transmembrane</keyword>
<feature type="transmembrane region" description="Helical" evidence="1">
    <location>
        <begin position="16"/>
        <end position="35"/>
    </location>
</feature>
<comment type="caution">
    <text evidence="2">The sequence shown here is derived from an EMBL/GenBank/DDBJ whole genome shotgun (WGS) entry which is preliminary data.</text>
</comment>
<feature type="transmembrane region" description="Helical" evidence="1">
    <location>
        <begin position="41"/>
        <end position="58"/>
    </location>
</feature>
<sequence>MGASGKKWIDREPASTVVFLIGVLLLLAAPVVGALPGPGGVFVAAAGLALTLRTSRWARRQYVRFKRWQPEAGRWTDWGLRRRSALRREKLLKEQKKAAQRQNDGA</sequence>
<name>A0ABS6V5S6_9SPHN</name>